<feature type="domain" description="HAT C-terminal dimerisation" evidence="2">
    <location>
        <begin position="43"/>
        <end position="105"/>
    </location>
</feature>
<dbReference type="EMBL" id="JAPZBO010000004">
    <property type="protein sequence ID" value="KAJ5318226.1"/>
    <property type="molecule type" value="Genomic_DNA"/>
</dbReference>
<evidence type="ECO:0000313" key="3">
    <source>
        <dbReference type="EMBL" id="KAJ5318226.1"/>
    </source>
</evidence>
<accession>A0A9W9Q013</accession>
<protein>
    <recommendedName>
        <fullName evidence="2">HAT C-terminal dimerisation domain-containing protein</fullName>
    </recommendedName>
</protein>
<evidence type="ECO:0000259" key="2">
    <source>
        <dbReference type="Pfam" id="PF05699"/>
    </source>
</evidence>
<organism evidence="3 4">
    <name type="scientific">Penicillium atrosanguineum</name>
    <dbReference type="NCBI Taxonomy" id="1132637"/>
    <lineage>
        <taxon>Eukaryota</taxon>
        <taxon>Fungi</taxon>
        <taxon>Dikarya</taxon>
        <taxon>Ascomycota</taxon>
        <taxon>Pezizomycotina</taxon>
        <taxon>Eurotiomycetes</taxon>
        <taxon>Eurotiomycetidae</taxon>
        <taxon>Eurotiales</taxon>
        <taxon>Aspergillaceae</taxon>
        <taxon>Penicillium</taxon>
    </lineage>
</organism>
<evidence type="ECO:0000256" key="1">
    <source>
        <dbReference type="SAM" id="MobiDB-lite"/>
    </source>
</evidence>
<reference evidence="3" key="2">
    <citation type="journal article" date="2023" name="IMA Fungus">
        <title>Comparative genomic study of the Penicillium genus elucidates a diverse pangenome and 15 lateral gene transfer events.</title>
        <authorList>
            <person name="Petersen C."/>
            <person name="Sorensen T."/>
            <person name="Nielsen M.R."/>
            <person name="Sondergaard T.E."/>
            <person name="Sorensen J.L."/>
            <person name="Fitzpatrick D.A."/>
            <person name="Frisvad J.C."/>
            <person name="Nielsen K.L."/>
        </authorList>
    </citation>
    <scope>NUCLEOTIDE SEQUENCE</scope>
    <source>
        <strain evidence="3">IBT 21472</strain>
    </source>
</reference>
<feature type="region of interest" description="Disordered" evidence="1">
    <location>
        <begin position="138"/>
        <end position="170"/>
    </location>
</feature>
<dbReference type="Proteomes" id="UP001147746">
    <property type="component" value="Unassembled WGS sequence"/>
</dbReference>
<comment type="caution">
    <text evidence="3">The sequence shown here is derived from an EMBL/GenBank/DDBJ whole genome shotgun (WGS) entry which is preliminary data.</text>
</comment>
<dbReference type="InterPro" id="IPR012337">
    <property type="entry name" value="RNaseH-like_sf"/>
</dbReference>
<dbReference type="Pfam" id="PF05699">
    <property type="entry name" value="Dimer_Tnp_hAT"/>
    <property type="match status" value="1"/>
</dbReference>
<keyword evidence="4" id="KW-1185">Reference proteome</keyword>
<dbReference type="GO" id="GO:0046983">
    <property type="term" value="F:protein dimerization activity"/>
    <property type="evidence" value="ECO:0007669"/>
    <property type="project" value="InterPro"/>
</dbReference>
<reference evidence="3" key="1">
    <citation type="submission" date="2022-12" db="EMBL/GenBank/DDBJ databases">
        <authorList>
            <person name="Petersen C."/>
        </authorList>
    </citation>
    <scope>NUCLEOTIDE SEQUENCE</scope>
    <source>
        <strain evidence="3">IBT 21472</strain>
    </source>
</reference>
<dbReference type="SUPFAM" id="SSF53098">
    <property type="entry name" value="Ribonuclease H-like"/>
    <property type="match status" value="1"/>
</dbReference>
<feature type="compositionally biased region" description="Acidic residues" evidence="1">
    <location>
        <begin position="146"/>
        <end position="158"/>
    </location>
</feature>
<dbReference type="InterPro" id="IPR008906">
    <property type="entry name" value="HATC_C_dom"/>
</dbReference>
<gene>
    <name evidence="3" type="ORF">N7476_004646</name>
</gene>
<dbReference type="AlphaFoldDB" id="A0A9W9Q013"/>
<sequence>MSQKRPGTGNWCLDFDATWLWSGFFVRVSIGQEHFAFYATNVTDSEPLSFWRENQYRFPAITALARDVLTIHATGAGVERLFNTARDICHYRHGQLNSDTIEELMLFLCTSRFDLNFQEAKEVAEDLLSDEIHVLREQSVEKPNDVDAEEISDTEEQGDGPSSGSGDLIDVDYDDATIRFTAAPSQVRTSRRKRKHVEDDLYECY</sequence>
<name>A0A9W9Q013_9EURO</name>
<proteinExistence type="predicted"/>
<evidence type="ECO:0000313" key="4">
    <source>
        <dbReference type="Proteomes" id="UP001147746"/>
    </source>
</evidence>